<name>A0A8X7BQE7_9ARAC</name>
<dbReference type="EMBL" id="BMAV01020347">
    <property type="protein sequence ID" value="GFY73787.1"/>
    <property type="molecule type" value="Genomic_DNA"/>
</dbReference>
<accession>A0A8X7BQE7</accession>
<proteinExistence type="predicted"/>
<reference evidence="2" key="1">
    <citation type="submission" date="2020-08" db="EMBL/GenBank/DDBJ databases">
        <title>Multicomponent nature underlies the extraordinary mechanical properties of spider dragline silk.</title>
        <authorList>
            <person name="Kono N."/>
            <person name="Nakamura H."/>
            <person name="Mori M."/>
            <person name="Yoshida Y."/>
            <person name="Ohtoshi R."/>
            <person name="Malay A.D."/>
            <person name="Moran D.A.P."/>
            <person name="Tomita M."/>
            <person name="Numata K."/>
            <person name="Arakawa K."/>
        </authorList>
    </citation>
    <scope>NUCLEOTIDE SEQUENCE</scope>
</reference>
<sequence length="101" mass="11569">MILFFHFFSTSLIFLGRGKRQFPSIRSLIFSPGCNENEVGSEAFRASFYPRKENIALVEKLLMRVNDSPMKKSNNCAIFLSSESSKQRKDFFDAGVARSEF</sequence>
<evidence type="ECO:0000256" key="1">
    <source>
        <dbReference type="SAM" id="SignalP"/>
    </source>
</evidence>
<gene>
    <name evidence="2" type="ORF">TNIN_118791</name>
    <name evidence="3" type="ORF">TNIN_89301</name>
</gene>
<evidence type="ECO:0000313" key="2">
    <source>
        <dbReference type="EMBL" id="GFY38434.1"/>
    </source>
</evidence>
<feature type="chain" id="PRO_5036597019" evidence="1">
    <location>
        <begin position="19"/>
        <end position="101"/>
    </location>
</feature>
<evidence type="ECO:0000313" key="3">
    <source>
        <dbReference type="EMBL" id="GFY73787.1"/>
    </source>
</evidence>
<dbReference type="Proteomes" id="UP000886998">
    <property type="component" value="Unassembled WGS sequence"/>
</dbReference>
<dbReference type="AlphaFoldDB" id="A0A8X7BQE7"/>
<feature type="signal peptide" evidence="1">
    <location>
        <begin position="1"/>
        <end position="18"/>
    </location>
</feature>
<dbReference type="EMBL" id="BMAV01000846">
    <property type="protein sequence ID" value="GFY38434.1"/>
    <property type="molecule type" value="Genomic_DNA"/>
</dbReference>
<comment type="caution">
    <text evidence="2">The sequence shown here is derived from an EMBL/GenBank/DDBJ whole genome shotgun (WGS) entry which is preliminary data.</text>
</comment>
<keyword evidence="4" id="KW-1185">Reference proteome</keyword>
<evidence type="ECO:0000313" key="4">
    <source>
        <dbReference type="Proteomes" id="UP000886998"/>
    </source>
</evidence>
<organism evidence="2 4">
    <name type="scientific">Trichonephila inaurata madagascariensis</name>
    <dbReference type="NCBI Taxonomy" id="2747483"/>
    <lineage>
        <taxon>Eukaryota</taxon>
        <taxon>Metazoa</taxon>
        <taxon>Ecdysozoa</taxon>
        <taxon>Arthropoda</taxon>
        <taxon>Chelicerata</taxon>
        <taxon>Arachnida</taxon>
        <taxon>Araneae</taxon>
        <taxon>Araneomorphae</taxon>
        <taxon>Entelegynae</taxon>
        <taxon>Araneoidea</taxon>
        <taxon>Nephilidae</taxon>
        <taxon>Trichonephila</taxon>
        <taxon>Trichonephila inaurata</taxon>
    </lineage>
</organism>
<protein>
    <submittedName>
        <fullName evidence="2">Uncharacterized protein</fullName>
    </submittedName>
</protein>
<keyword evidence="1" id="KW-0732">Signal</keyword>